<dbReference type="CDD" id="cd05233">
    <property type="entry name" value="SDR_c"/>
    <property type="match status" value="1"/>
</dbReference>
<keyword evidence="2" id="KW-0521">NADP</keyword>
<sequence>MSRTSFVCVVTGGGAGIGLLATQSLAANGARVHITSRRMEVLKKATKAHSPAQRGEIIPTVGPCDVTKEEELEDLVVQISKKENEKTSELKERLFNGETVSEWSDTFNTNVFTTVAFLPLLQAGEESHGDLSASVIVISSMSGIMRYSYNAAKGSTVHLSKLMSYEFKKAGIRVNSIAKSSLPQEKIKGKGHVPAQRSGSDKEMTQGVIFLAKNNYVNGGTIAIEGGVLLEQEVPGR</sequence>
<dbReference type="Proteomes" id="UP000235371">
    <property type="component" value="Unassembled WGS sequence"/>
</dbReference>
<dbReference type="RefSeq" id="XP_024733907.1">
    <property type="nucleotide sequence ID" value="XM_024884998.1"/>
</dbReference>
<name>A0A2J6T242_9HELO</name>
<keyword evidence="5" id="KW-1185">Reference proteome</keyword>
<comment type="similarity">
    <text evidence="1">Belongs to the short-chain dehydrogenases/reductases (SDR) family.</text>
</comment>
<dbReference type="AlphaFoldDB" id="A0A2J6T242"/>
<dbReference type="SUPFAM" id="SSF51735">
    <property type="entry name" value="NAD(P)-binding Rossmann-fold domains"/>
    <property type="match status" value="1"/>
</dbReference>
<dbReference type="PANTHER" id="PTHR43618">
    <property type="entry name" value="7-ALPHA-HYDROXYSTEROID DEHYDROGENASE"/>
    <property type="match status" value="1"/>
</dbReference>
<dbReference type="InterPro" id="IPR020904">
    <property type="entry name" value="Sc_DH/Rdtase_CS"/>
</dbReference>
<dbReference type="InterPro" id="IPR002347">
    <property type="entry name" value="SDR_fam"/>
</dbReference>
<dbReference type="InterPro" id="IPR052178">
    <property type="entry name" value="Sec_Metab_Biosynth_SDR"/>
</dbReference>
<dbReference type="PANTHER" id="PTHR43618:SF1">
    <property type="entry name" value="SHORT CHAIN DEHYDROGENASE_REDUCTASE"/>
    <property type="match status" value="1"/>
</dbReference>
<organism evidence="4 5">
    <name type="scientific">Hyaloscypha bicolor E</name>
    <dbReference type="NCBI Taxonomy" id="1095630"/>
    <lineage>
        <taxon>Eukaryota</taxon>
        <taxon>Fungi</taxon>
        <taxon>Dikarya</taxon>
        <taxon>Ascomycota</taxon>
        <taxon>Pezizomycotina</taxon>
        <taxon>Leotiomycetes</taxon>
        <taxon>Helotiales</taxon>
        <taxon>Hyaloscyphaceae</taxon>
        <taxon>Hyaloscypha</taxon>
        <taxon>Hyaloscypha bicolor</taxon>
    </lineage>
</organism>
<dbReference type="Pfam" id="PF00106">
    <property type="entry name" value="adh_short"/>
    <property type="match status" value="1"/>
</dbReference>
<dbReference type="InParanoid" id="A0A2J6T242"/>
<dbReference type="InterPro" id="IPR036291">
    <property type="entry name" value="NAD(P)-bd_dom_sf"/>
</dbReference>
<evidence type="ECO:0000256" key="3">
    <source>
        <dbReference type="ARBA" id="ARBA00023002"/>
    </source>
</evidence>
<evidence type="ECO:0000313" key="5">
    <source>
        <dbReference type="Proteomes" id="UP000235371"/>
    </source>
</evidence>
<dbReference type="OrthoDB" id="2962696at2759"/>
<dbReference type="Gene3D" id="3.40.50.720">
    <property type="entry name" value="NAD(P)-binding Rossmann-like Domain"/>
    <property type="match status" value="1"/>
</dbReference>
<evidence type="ECO:0000313" key="4">
    <source>
        <dbReference type="EMBL" id="PMD57003.1"/>
    </source>
</evidence>
<dbReference type="EMBL" id="KZ613847">
    <property type="protein sequence ID" value="PMD57003.1"/>
    <property type="molecule type" value="Genomic_DNA"/>
</dbReference>
<dbReference type="GeneID" id="36593075"/>
<proteinExistence type="inferred from homology"/>
<accession>A0A2J6T242</accession>
<gene>
    <name evidence="4" type="ORF">K444DRAFT_644707</name>
</gene>
<dbReference type="PRINTS" id="PR00081">
    <property type="entry name" value="GDHRDH"/>
</dbReference>
<evidence type="ECO:0000256" key="1">
    <source>
        <dbReference type="ARBA" id="ARBA00006484"/>
    </source>
</evidence>
<evidence type="ECO:0000256" key="2">
    <source>
        <dbReference type="ARBA" id="ARBA00022857"/>
    </source>
</evidence>
<dbReference type="STRING" id="1095630.A0A2J6T242"/>
<dbReference type="GO" id="GO:0016491">
    <property type="term" value="F:oxidoreductase activity"/>
    <property type="evidence" value="ECO:0007669"/>
    <property type="project" value="UniProtKB-KW"/>
</dbReference>
<reference evidence="4 5" key="1">
    <citation type="submission" date="2016-04" db="EMBL/GenBank/DDBJ databases">
        <title>A degradative enzymes factory behind the ericoid mycorrhizal symbiosis.</title>
        <authorList>
            <consortium name="DOE Joint Genome Institute"/>
            <person name="Martino E."/>
            <person name="Morin E."/>
            <person name="Grelet G."/>
            <person name="Kuo A."/>
            <person name="Kohler A."/>
            <person name="Daghino S."/>
            <person name="Barry K."/>
            <person name="Choi C."/>
            <person name="Cichocki N."/>
            <person name="Clum A."/>
            <person name="Copeland A."/>
            <person name="Hainaut M."/>
            <person name="Haridas S."/>
            <person name="Labutti K."/>
            <person name="Lindquist E."/>
            <person name="Lipzen A."/>
            <person name="Khouja H.-R."/>
            <person name="Murat C."/>
            <person name="Ohm R."/>
            <person name="Olson A."/>
            <person name="Spatafora J."/>
            <person name="Veneault-Fourrey C."/>
            <person name="Henrissat B."/>
            <person name="Grigoriev I."/>
            <person name="Martin F."/>
            <person name="Perotto S."/>
        </authorList>
    </citation>
    <scope>NUCLEOTIDE SEQUENCE [LARGE SCALE GENOMIC DNA]</scope>
    <source>
        <strain evidence="4 5">E</strain>
    </source>
</reference>
<dbReference type="PROSITE" id="PS00061">
    <property type="entry name" value="ADH_SHORT"/>
    <property type="match status" value="1"/>
</dbReference>
<protein>
    <submittedName>
        <fullName evidence="4">NAD(P)-binding protein</fullName>
    </submittedName>
</protein>
<keyword evidence="3" id="KW-0560">Oxidoreductase</keyword>